<comment type="caution">
    <text evidence="1">The sequence shown here is derived from an EMBL/GenBank/DDBJ whole genome shotgun (WGS) entry which is preliminary data.</text>
</comment>
<gene>
    <name evidence="1" type="ORF">HX110_05505</name>
</gene>
<name>A0AB35LZW6_9GAMM</name>
<protein>
    <submittedName>
        <fullName evidence="1">Uncharacterized protein</fullName>
    </submittedName>
</protein>
<dbReference type="AlphaFoldDB" id="A0AB35LZW6"/>
<organism evidence="1 2">
    <name type="scientific">Acinetobacter towneri</name>
    <dbReference type="NCBI Taxonomy" id="202956"/>
    <lineage>
        <taxon>Bacteria</taxon>
        <taxon>Pseudomonadati</taxon>
        <taxon>Pseudomonadota</taxon>
        <taxon>Gammaproteobacteria</taxon>
        <taxon>Moraxellales</taxon>
        <taxon>Moraxellaceae</taxon>
        <taxon>Acinetobacter</taxon>
    </lineage>
</organism>
<evidence type="ECO:0000313" key="1">
    <source>
        <dbReference type="EMBL" id="MDM1718608.1"/>
    </source>
</evidence>
<dbReference type="Proteomes" id="UP001174419">
    <property type="component" value="Unassembled WGS sequence"/>
</dbReference>
<proteinExistence type="predicted"/>
<dbReference type="EMBL" id="JACANG010000007">
    <property type="protein sequence ID" value="MDM1718608.1"/>
    <property type="molecule type" value="Genomic_DNA"/>
</dbReference>
<accession>A0AB35LZW6</accession>
<sequence length="51" mass="5671">MTDMKRKTAVIQSIETLQLSQHLIIALDDKEKAECVASAVQSLQGLADQWN</sequence>
<reference evidence="1" key="1">
    <citation type="submission" date="2020-06" db="EMBL/GenBank/DDBJ databases">
        <authorList>
            <person name="Dong N."/>
        </authorList>
    </citation>
    <scope>NUCLEOTIDE SEQUENCE</scope>
    <source>
        <strain evidence="1">DF49-4</strain>
    </source>
</reference>
<reference evidence="1" key="2">
    <citation type="journal article" date="2022" name="Sci. Total Environ.">
        <title>Prevalence, transmission, and molecular epidemiology of tet(X)-positive bacteria among humans, animals, and environmental niches in China: An epidemiological, and genomic-based study.</title>
        <authorList>
            <person name="Dong N."/>
            <person name="Zeng Y."/>
            <person name="Cai C."/>
            <person name="Sun C."/>
            <person name="Lu J."/>
            <person name="Liu C."/>
            <person name="Zhou H."/>
            <person name="Sun Q."/>
            <person name="Shu L."/>
            <person name="Wang H."/>
            <person name="Wang Y."/>
            <person name="Wang S."/>
            <person name="Wu C."/>
            <person name="Chan E.W."/>
            <person name="Chen G."/>
            <person name="Shen Z."/>
            <person name="Chen S."/>
            <person name="Zhang R."/>
        </authorList>
    </citation>
    <scope>NUCLEOTIDE SEQUENCE</scope>
    <source>
        <strain evidence="1">DF49-4</strain>
    </source>
</reference>
<dbReference type="RefSeq" id="WP_286381001.1">
    <property type="nucleotide sequence ID" value="NZ_JACANG010000007.1"/>
</dbReference>
<evidence type="ECO:0000313" key="2">
    <source>
        <dbReference type="Proteomes" id="UP001174419"/>
    </source>
</evidence>